<dbReference type="GO" id="GO:0000786">
    <property type="term" value="C:nucleosome"/>
    <property type="evidence" value="ECO:0007669"/>
    <property type="project" value="UniProtKB-KW"/>
</dbReference>
<accession>A0AAE0F1T5</accession>
<dbReference type="AlphaFoldDB" id="A0AAE0F1T5"/>
<feature type="region of interest" description="Disordered" evidence="9">
    <location>
        <begin position="15"/>
        <end position="38"/>
    </location>
</feature>
<organism evidence="10 11">
    <name type="scientific">Cymbomonas tetramitiformis</name>
    <dbReference type="NCBI Taxonomy" id="36881"/>
    <lineage>
        <taxon>Eukaryota</taxon>
        <taxon>Viridiplantae</taxon>
        <taxon>Chlorophyta</taxon>
        <taxon>Pyramimonadophyceae</taxon>
        <taxon>Pyramimonadales</taxon>
        <taxon>Pyramimonadaceae</taxon>
        <taxon>Cymbomonas</taxon>
    </lineage>
</organism>
<dbReference type="InterPro" id="IPR009072">
    <property type="entry name" value="Histone-fold"/>
</dbReference>
<gene>
    <name evidence="10" type="ORF">CYMTET_41864</name>
</gene>
<keyword evidence="4 8" id="KW-0158">Chromosome</keyword>
<dbReference type="GO" id="GO:0046982">
    <property type="term" value="F:protein heterodimerization activity"/>
    <property type="evidence" value="ECO:0007669"/>
    <property type="project" value="InterPro"/>
</dbReference>
<dbReference type="PANTHER" id="PTHR10484">
    <property type="entry name" value="HISTONE H4"/>
    <property type="match status" value="1"/>
</dbReference>
<keyword evidence="7 8" id="KW-0544">Nucleosome core</keyword>
<name>A0AAE0F1T5_9CHLO</name>
<evidence type="ECO:0000256" key="1">
    <source>
        <dbReference type="ARBA" id="ARBA00004123"/>
    </source>
</evidence>
<evidence type="ECO:0000256" key="7">
    <source>
        <dbReference type="ARBA" id="ARBA00023269"/>
    </source>
</evidence>
<evidence type="ECO:0000256" key="5">
    <source>
        <dbReference type="ARBA" id="ARBA00023125"/>
    </source>
</evidence>
<dbReference type="GO" id="GO:0030527">
    <property type="term" value="F:structural constituent of chromatin"/>
    <property type="evidence" value="ECO:0007669"/>
    <property type="project" value="InterPro"/>
</dbReference>
<evidence type="ECO:0000256" key="6">
    <source>
        <dbReference type="ARBA" id="ARBA00023242"/>
    </source>
</evidence>
<dbReference type="EMBL" id="LGRX02027882">
    <property type="protein sequence ID" value="KAK3248678.1"/>
    <property type="molecule type" value="Genomic_DNA"/>
</dbReference>
<dbReference type="SUPFAM" id="SSF47113">
    <property type="entry name" value="Histone-fold"/>
    <property type="match status" value="1"/>
</dbReference>
<comment type="similarity">
    <text evidence="3 8">Belongs to the histone H4 family.</text>
</comment>
<evidence type="ECO:0000256" key="4">
    <source>
        <dbReference type="ARBA" id="ARBA00022454"/>
    </source>
</evidence>
<evidence type="ECO:0000256" key="9">
    <source>
        <dbReference type="SAM" id="MobiDB-lite"/>
    </source>
</evidence>
<keyword evidence="11" id="KW-1185">Reference proteome</keyword>
<evidence type="ECO:0000256" key="8">
    <source>
        <dbReference type="RuleBase" id="RU000528"/>
    </source>
</evidence>
<reference evidence="10 11" key="1">
    <citation type="journal article" date="2015" name="Genome Biol. Evol.">
        <title>Comparative Genomics of a Bacterivorous Green Alga Reveals Evolutionary Causalities and Consequences of Phago-Mixotrophic Mode of Nutrition.</title>
        <authorList>
            <person name="Burns J.A."/>
            <person name="Paasch A."/>
            <person name="Narechania A."/>
            <person name="Kim E."/>
        </authorList>
    </citation>
    <scope>NUCLEOTIDE SEQUENCE [LARGE SCALE GENOMIC DNA]</scope>
    <source>
        <strain evidence="10 11">PLY_AMNH</strain>
    </source>
</reference>
<dbReference type="Gene3D" id="1.10.20.10">
    <property type="entry name" value="Histone, subunit A"/>
    <property type="match status" value="1"/>
</dbReference>
<dbReference type="GO" id="GO:0003677">
    <property type="term" value="F:DNA binding"/>
    <property type="evidence" value="ECO:0007669"/>
    <property type="project" value="UniProtKB-KW"/>
</dbReference>
<dbReference type="SMART" id="SM00417">
    <property type="entry name" value="H4"/>
    <property type="match status" value="1"/>
</dbReference>
<dbReference type="PRINTS" id="PR00623">
    <property type="entry name" value="HISTONEH4"/>
</dbReference>
<sequence length="345" mass="37928">MLGVKNLLQRFSRDPADIVSPSTNTQTPATHNAAGANKPIITPGRGIALANKRRQTPNRRVFRSMVEGISKADLRRCARRGGVKRISPLVYIEARGVLKRWLEDVIKDALTYSQHSRRMVVTTMDVIYALKRRGVTIYGPWNGARLVSKEWHAKRVRKIRGACLRIPTSKAVAATPATPAEALVDARAREDVAARQEACSTGTQAVSSAFRTPLERYNVGATDLSCPAASTRSRSARTAQLDASAHFVTPAAAVGKGNADVDGTDIPLSVDRFQVVKELISSYFEHIYQESRATTAQLSELEEYARRRASAKGNPVLPAEIREGLRELTDQNQLYFCGKQIMSLS</sequence>
<dbReference type="CDD" id="cd22912">
    <property type="entry name" value="HFD_H4"/>
    <property type="match status" value="1"/>
</dbReference>
<keyword evidence="5 8" id="KW-0238">DNA-binding</keyword>
<evidence type="ECO:0000313" key="11">
    <source>
        <dbReference type="Proteomes" id="UP001190700"/>
    </source>
</evidence>
<dbReference type="InterPro" id="IPR001951">
    <property type="entry name" value="Histone_H4"/>
</dbReference>
<dbReference type="Proteomes" id="UP001190700">
    <property type="component" value="Unassembled WGS sequence"/>
</dbReference>
<protein>
    <recommendedName>
        <fullName evidence="8">Histone H4</fullName>
    </recommendedName>
</protein>
<comment type="caution">
    <text evidence="10">The sequence shown here is derived from an EMBL/GenBank/DDBJ whole genome shotgun (WGS) entry which is preliminary data.</text>
</comment>
<dbReference type="GO" id="GO:0005634">
    <property type="term" value="C:nucleus"/>
    <property type="evidence" value="ECO:0007669"/>
    <property type="project" value="UniProtKB-SubCell"/>
</dbReference>
<evidence type="ECO:0000256" key="2">
    <source>
        <dbReference type="ARBA" id="ARBA00004286"/>
    </source>
</evidence>
<evidence type="ECO:0000313" key="10">
    <source>
        <dbReference type="EMBL" id="KAK3248678.1"/>
    </source>
</evidence>
<keyword evidence="6 8" id="KW-0539">Nucleus</keyword>
<comment type="subunit">
    <text evidence="8">The nucleosome is a histone octamer containing two molecules each of H2A, H2B, H3 and H4 assembled in one H3-H4 heterotetramer and two H2A-H2B heterodimers. The octamer wraps approximately 147 bp of DNA.</text>
</comment>
<proteinExistence type="inferred from homology"/>
<evidence type="ECO:0000256" key="3">
    <source>
        <dbReference type="ARBA" id="ARBA00006564"/>
    </source>
</evidence>
<comment type="subcellular location">
    <subcellularLocation>
        <location evidence="2">Chromosome</location>
    </subcellularLocation>
    <subcellularLocation>
        <location evidence="1">Nucleus</location>
    </subcellularLocation>
</comment>
<comment type="function">
    <text evidence="8">Core component of nucleosome. Nucleosomes wrap and compact DNA into chromatin, limiting DNA accessibility to the cellular machineries which require DNA as a template. Histones thereby play a central role in transcription regulation, DNA repair, DNA replication and chromosomal stability. DNA accessibility is regulated via a complex set of post-translational modifications of histones, also called histone code, and nucleosome remodeling.</text>
</comment>
<feature type="compositionally biased region" description="Polar residues" evidence="9">
    <location>
        <begin position="20"/>
        <end position="30"/>
    </location>
</feature>